<name>A0ABP1Q4L6_9HEXA</name>
<accession>A0ABP1Q4L6</accession>
<gene>
    <name evidence="1" type="ORF">ODALV1_LOCUS7270</name>
</gene>
<reference evidence="1 2" key="1">
    <citation type="submission" date="2024-08" db="EMBL/GenBank/DDBJ databases">
        <authorList>
            <person name="Cucini C."/>
            <person name="Frati F."/>
        </authorList>
    </citation>
    <scope>NUCLEOTIDE SEQUENCE [LARGE SCALE GENOMIC DNA]</scope>
</reference>
<sequence length="161" mass="17669">MLKKYGGSSGGNEGVNGRMTGIFGGKDMEKFLRDYYTVIGDAESHFPSHCSPRTFIGSFEICSNFGHQFISGNSIISKMQYTVLILCFVCACTIVWSAQASPMSSATESHFEENHDRVRRNPMEGIMNLFKNGDDNPLKPLFDMAAGVVKQFTQAMGGAKS</sequence>
<dbReference type="EMBL" id="CAXLJM020000023">
    <property type="protein sequence ID" value="CAL8089125.1"/>
    <property type="molecule type" value="Genomic_DNA"/>
</dbReference>
<keyword evidence="2" id="KW-1185">Reference proteome</keyword>
<evidence type="ECO:0000313" key="2">
    <source>
        <dbReference type="Proteomes" id="UP001642540"/>
    </source>
</evidence>
<organism evidence="1 2">
    <name type="scientific">Orchesella dallaii</name>
    <dbReference type="NCBI Taxonomy" id="48710"/>
    <lineage>
        <taxon>Eukaryota</taxon>
        <taxon>Metazoa</taxon>
        <taxon>Ecdysozoa</taxon>
        <taxon>Arthropoda</taxon>
        <taxon>Hexapoda</taxon>
        <taxon>Collembola</taxon>
        <taxon>Entomobryomorpha</taxon>
        <taxon>Entomobryoidea</taxon>
        <taxon>Orchesellidae</taxon>
        <taxon>Orchesellinae</taxon>
        <taxon>Orchesella</taxon>
    </lineage>
</organism>
<proteinExistence type="predicted"/>
<comment type="caution">
    <text evidence="1">The sequence shown here is derived from an EMBL/GenBank/DDBJ whole genome shotgun (WGS) entry which is preliminary data.</text>
</comment>
<evidence type="ECO:0000313" key="1">
    <source>
        <dbReference type="EMBL" id="CAL8089125.1"/>
    </source>
</evidence>
<protein>
    <submittedName>
        <fullName evidence="1">Uncharacterized protein</fullName>
    </submittedName>
</protein>
<dbReference type="Proteomes" id="UP001642540">
    <property type="component" value="Unassembled WGS sequence"/>
</dbReference>